<keyword evidence="8" id="KW-0339">Growth factor</keyword>
<evidence type="ECO:0000259" key="13">
    <source>
        <dbReference type="SMART" id="SM00199"/>
    </source>
</evidence>
<evidence type="ECO:0000313" key="14">
    <source>
        <dbReference type="Ensembl" id="ENSPTEP00000012700.1"/>
    </source>
</evidence>
<keyword evidence="10" id="KW-0395">Inflammatory response</keyword>
<comment type="subcellular location">
    <subcellularLocation>
        <location evidence="1 11">Secreted</location>
    </subcellularLocation>
</comment>
<sequence length="355" mass="36875">SYSGGQGAGNTSGPPTTHTPLHPGGGAVAFLQDSGSIWSSGNFPGAAAPGFPVSTLYKKSSPIWRSHRARVAVTSPPALPLLAQPPDPSAEPHGPRRALRSSQQSPAPGGGAAAPAPGGLWTARSRWVPSSWGPRDGRCWGGRPAPTAPLNQRVSSSLGAPVAAELRCQCLQTLQGIHPKNIQSVTVKAPGPHCAETEVIATLKNGQKACLNPASPMVQKIIQKILNNSGTRDCSQRSVTTMSLLPSHAAPVLGPLGSLCTLLALLLLLTPPGPLSTGGPVAAALRELRCSCLQTTQRVQPQMISNLQVFPIGPQCSQVEVVASLRNGTEVCLDPQAPFLKKVIQKLLDGENQDN</sequence>
<dbReference type="PRINTS" id="PR00436">
    <property type="entry name" value="INTERLEUKIN8"/>
</dbReference>
<dbReference type="SUPFAM" id="SSF54117">
    <property type="entry name" value="Interleukin 8-like chemokines"/>
    <property type="match status" value="2"/>
</dbReference>
<feature type="compositionally biased region" description="Pro residues" evidence="12">
    <location>
        <begin position="77"/>
        <end position="89"/>
    </location>
</feature>
<evidence type="ECO:0000256" key="9">
    <source>
        <dbReference type="ARBA" id="ARBA00023157"/>
    </source>
</evidence>
<dbReference type="Pfam" id="PF00048">
    <property type="entry name" value="IL8"/>
    <property type="match status" value="2"/>
</dbReference>
<feature type="region of interest" description="Disordered" evidence="12">
    <location>
        <begin position="76"/>
        <end position="127"/>
    </location>
</feature>
<keyword evidence="3 11" id="KW-0145">Chemotaxis</keyword>
<reference evidence="14" key="1">
    <citation type="submission" date="2025-08" db="UniProtKB">
        <authorList>
            <consortium name="Ensembl"/>
        </authorList>
    </citation>
    <scope>IDENTIFICATION</scope>
</reference>
<dbReference type="InterPro" id="IPR001089">
    <property type="entry name" value="Chemokine_CXC"/>
</dbReference>
<evidence type="ECO:0000256" key="6">
    <source>
        <dbReference type="ARBA" id="ARBA00022729"/>
    </source>
</evidence>
<evidence type="ECO:0000256" key="1">
    <source>
        <dbReference type="ARBA" id="ARBA00004613"/>
    </source>
</evidence>
<dbReference type="GO" id="GO:0008083">
    <property type="term" value="F:growth factor activity"/>
    <property type="evidence" value="ECO:0007669"/>
    <property type="project" value="UniProtKB-KW"/>
</dbReference>
<evidence type="ECO:0000256" key="8">
    <source>
        <dbReference type="ARBA" id="ARBA00023030"/>
    </source>
</evidence>
<dbReference type="InterPro" id="IPR039809">
    <property type="entry name" value="Chemokine_b/g/d"/>
</dbReference>
<evidence type="ECO:0000256" key="7">
    <source>
        <dbReference type="ARBA" id="ARBA00022934"/>
    </source>
</evidence>
<keyword evidence="15" id="KW-1185">Reference proteome</keyword>
<dbReference type="FunFam" id="2.40.50.40:FF:000004">
    <property type="entry name" value="C-X-C motif chemokine"/>
    <property type="match status" value="2"/>
</dbReference>
<dbReference type="PANTHER" id="PTHR12015:SF192">
    <property type="entry name" value="GROWTH-REGULATED ALPHA PROTEIN"/>
    <property type="match status" value="1"/>
</dbReference>
<proteinExistence type="inferred from homology"/>
<evidence type="ECO:0000313" key="15">
    <source>
        <dbReference type="Proteomes" id="UP000694416"/>
    </source>
</evidence>
<keyword evidence="7" id="KW-0164">Citrullination</keyword>
<comment type="similarity">
    <text evidence="2 11">Belongs to the intercrine alpha (chemokine CxC) family.</text>
</comment>
<accession>A0A8C9GYD7</accession>
<dbReference type="InterPro" id="IPR018048">
    <property type="entry name" value="Chemokine_CXC_CS"/>
</dbReference>
<feature type="compositionally biased region" description="Low complexity" evidence="12">
    <location>
        <begin position="11"/>
        <end position="22"/>
    </location>
</feature>
<keyword evidence="9" id="KW-1015">Disulfide bond</keyword>
<evidence type="ECO:0000256" key="5">
    <source>
        <dbReference type="ARBA" id="ARBA00022525"/>
    </source>
</evidence>
<dbReference type="Gene3D" id="2.40.50.40">
    <property type="match status" value="2"/>
</dbReference>
<evidence type="ECO:0000256" key="10">
    <source>
        <dbReference type="ARBA" id="ARBA00023198"/>
    </source>
</evidence>
<feature type="region of interest" description="Disordered" evidence="12">
    <location>
        <begin position="1"/>
        <end position="28"/>
    </location>
</feature>
<dbReference type="Ensembl" id="ENSPTET00000019099.1">
    <property type="protein sequence ID" value="ENSPTEP00000012700.1"/>
    <property type="gene ID" value="ENSPTEG00000014249.1"/>
</dbReference>
<dbReference type="PROSITE" id="PS00471">
    <property type="entry name" value="SMALL_CYTOKINES_CXC"/>
    <property type="match status" value="2"/>
</dbReference>
<dbReference type="PANTHER" id="PTHR12015">
    <property type="entry name" value="SMALL INDUCIBLE CYTOKINE A"/>
    <property type="match status" value="1"/>
</dbReference>
<organism evidence="14 15">
    <name type="scientific">Piliocolobus tephrosceles</name>
    <name type="common">Ugandan red Colobus</name>
    <dbReference type="NCBI Taxonomy" id="591936"/>
    <lineage>
        <taxon>Eukaryota</taxon>
        <taxon>Metazoa</taxon>
        <taxon>Chordata</taxon>
        <taxon>Craniata</taxon>
        <taxon>Vertebrata</taxon>
        <taxon>Euteleostomi</taxon>
        <taxon>Mammalia</taxon>
        <taxon>Eutheria</taxon>
        <taxon>Euarchontoglires</taxon>
        <taxon>Primates</taxon>
        <taxon>Haplorrhini</taxon>
        <taxon>Catarrhini</taxon>
        <taxon>Cercopithecidae</taxon>
        <taxon>Colobinae</taxon>
        <taxon>Piliocolobus</taxon>
    </lineage>
</organism>
<gene>
    <name evidence="14" type="primary">LOC111532167</name>
</gene>
<dbReference type="InterPro" id="IPR001811">
    <property type="entry name" value="Chemokine_IL8-like_dom"/>
</dbReference>
<keyword evidence="5 11" id="KW-0964">Secreted</keyword>
<keyword evidence="6" id="KW-0732">Signal</keyword>
<dbReference type="AlphaFoldDB" id="A0A8C9GYD7"/>
<dbReference type="SMART" id="SM00199">
    <property type="entry name" value="SCY"/>
    <property type="match status" value="2"/>
</dbReference>
<reference evidence="14" key="2">
    <citation type="submission" date="2025-09" db="UniProtKB">
        <authorList>
            <consortium name="Ensembl"/>
        </authorList>
    </citation>
    <scope>IDENTIFICATION</scope>
</reference>
<evidence type="ECO:0000256" key="3">
    <source>
        <dbReference type="ARBA" id="ARBA00022500"/>
    </source>
</evidence>
<dbReference type="PRINTS" id="PR00437">
    <property type="entry name" value="SMALLCYTKCXC"/>
</dbReference>
<evidence type="ECO:0000256" key="11">
    <source>
        <dbReference type="RuleBase" id="RU361149"/>
    </source>
</evidence>
<feature type="domain" description="Chemokine interleukin-8-like" evidence="13">
    <location>
        <begin position="165"/>
        <end position="225"/>
    </location>
</feature>
<name>A0A8C9GYD7_9PRIM</name>
<feature type="domain" description="Chemokine interleukin-8-like" evidence="13">
    <location>
        <begin position="287"/>
        <end position="347"/>
    </location>
</feature>
<dbReference type="CDD" id="cd00273">
    <property type="entry name" value="Chemokine_CXC"/>
    <property type="match status" value="2"/>
</dbReference>
<feature type="compositionally biased region" description="Gly residues" evidence="12">
    <location>
        <begin position="1"/>
        <end position="10"/>
    </location>
</feature>
<dbReference type="GO" id="GO:0005615">
    <property type="term" value="C:extracellular space"/>
    <property type="evidence" value="ECO:0007669"/>
    <property type="project" value="UniProtKB-UniRule"/>
</dbReference>
<dbReference type="Proteomes" id="UP000694416">
    <property type="component" value="Unplaced"/>
</dbReference>
<evidence type="ECO:0000256" key="12">
    <source>
        <dbReference type="SAM" id="MobiDB-lite"/>
    </source>
</evidence>
<keyword evidence="4 11" id="KW-0202">Cytokine</keyword>
<dbReference type="GO" id="GO:0008009">
    <property type="term" value="F:chemokine activity"/>
    <property type="evidence" value="ECO:0007669"/>
    <property type="project" value="InterPro"/>
</dbReference>
<evidence type="ECO:0000256" key="2">
    <source>
        <dbReference type="ARBA" id="ARBA00010665"/>
    </source>
</evidence>
<protein>
    <recommendedName>
        <fullName evidence="11">C-X-C motif chemokine</fullName>
    </recommendedName>
</protein>
<dbReference type="GO" id="GO:0006954">
    <property type="term" value="P:inflammatory response"/>
    <property type="evidence" value="ECO:0007669"/>
    <property type="project" value="UniProtKB-KW"/>
</dbReference>
<dbReference type="InterPro" id="IPR036048">
    <property type="entry name" value="Interleukin_8-like_sf"/>
</dbReference>
<dbReference type="GO" id="GO:0006955">
    <property type="term" value="P:immune response"/>
    <property type="evidence" value="ECO:0007669"/>
    <property type="project" value="InterPro"/>
</dbReference>
<evidence type="ECO:0000256" key="4">
    <source>
        <dbReference type="ARBA" id="ARBA00022514"/>
    </source>
</evidence>
<dbReference type="InterPro" id="IPR033899">
    <property type="entry name" value="CXC_Chemokine_domain"/>
</dbReference>